<protein>
    <submittedName>
        <fullName evidence="1">Putative sensory transduction regulator</fullName>
    </submittedName>
</protein>
<evidence type="ECO:0000313" key="1">
    <source>
        <dbReference type="EMBL" id="TCT06547.1"/>
    </source>
</evidence>
<dbReference type="RefSeq" id="WP_165933635.1">
    <property type="nucleotide sequence ID" value="NZ_SMAI01000002.1"/>
</dbReference>
<dbReference type="InterPro" id="IPR019660">
    <property type="entry name" value="Put_sensory_transdc_reg_YbjN"/>
</dbReference>
<dbReference type="AlphaFoldDB" id="A0A4R3M541"/>
<name>A0A4R3M541_9HYPH</name>
<comment type="caution">
    <text evidence="1">The sequence shown here is derived from an EMBL/GenBank/DDBJ whole genome shotgun (WGS) entry which is preliminary data.</text>
</comment>
<gene>
    <name evidence="1" type="ORF">EDC64_10224</name>
</gene>
<sequence>MDSGIRTVTADSLAAVLNDRGFRAEKVDWTGGREALKSATSGVVFHLVLGNGAKGAYHDFTYFTSFRLEGLSLEDICSDWNRGRRFARLHTRDGLLNMEMDVILGTGVQDGYLAVTLELWNQLLNELISALREEAARLSPAAATPAAAN</sequence>
<dbReference type="Proteomes" id="UP000294664">
    <property type="component" value="Unassembled WGS sequence"/>
</dbReference>
<reference evidence="1 2" key="1">
    <citation type="submission" date="2019-03" db="EMBL/GenBank/DDBJ databases">
        <title>Genomic Encyclopedia of Type Strains, Phase IV (KMG-IV): sequencing the most valuable type-strain genomes for metagenomic binning, comparative biology and taxonomic classification.</title>
        <authorList>
            <person name="Goeker M."/>
        </authorList>
    </citation>
    <scope>NUCLEOTIDE SEQUENCE [LARGE SCALE GENOMIC DNA]</scope>
    <source>
        <strain evidence="1 2">DSM 9035</strain>
    </source>
</reference>
<proteinExistence type="predicted"/>
<organism evidence="1 2">
    <name type="scientific">Aquabacter spiritensis</name>
    <dbReference type="NCBI Taxonomy" id="933073"/>
    <lineage>
        <taxon>Bacteria</taxon>
        <taxon>Pseudomonadati</taxon>
        <taxon>Pseudomonadota</taxon>
        <taxon>Alphaproteobacteria</taxon>
        <taxon>Hyphomicrobiales</taxon>
        <taxon>Xanthobacteraceae</taxon>
        <taxon>Aquabacter</taxon>
    </lineage>
</organism>
<dbReference type="EMBL" id="SMAI01000002">
    <property type="protein sequence ID" value="TCT06547.1"/>
    <property type="molecule type" value="Genomic_DNA"/>
</dbReference>
<accession>A0A4R3M541</accession>
<evidence type="ECO:0000313" key="2">
    <source>
        <dbReference type="Proteomes" id="UP000294664"/>
    </source>
</evidence>
<dbReference type="Pfam" id="PF10722">
    <property type="entry name" value="YbjN"/>
    <property type="match status" value="1"/>
</dbReference>
<keyword evidence="2" id="KW-1185">Reference proteome</keyword>